<evidence type="ECO:0000313" key="1">
    <source>
        <dbReference type="Proteomes" id="UP000887575"/>
    </source>
</evidence>
<keyword evidence="1" id="KW-1185">Reference proteome</keyword>
<reference evidence="2" key="1">
    <citation type="submission" date="2024-02" db="UniProtKB">
        <authorList>
            <consortium name="WormBaseParasite"/>
        </authorList>
    </citation>
    <scope>IDENTIFICATION</scope>
</reference>
<evidence type="ECO:0000313" key="2">
    <source>
        <dbReference type="WBParaSite" id="MBELARI_LOCUS13594.1"/>
    </source>
</evidence>
<sequence length="217" mass="25059">MLYDLEFDPKLLDRRQSDDEISSTKGSLRTYHWGVSANVTPPLTMILDKKVNSADFTFHIHEQLLTEAVAVLCQGLIEKEFSTPSISTLKLSCNGVPRVNVSENQEKNKILVTVPLKAELYEKNERKIFEYEKDLFTRLMYQQNFGKFIFYLQVLSEKISGDEAQIRFHYGREIYLHLVEMFKKYVTLPLPTFVGANFSVVGLSSHEDRLELAVNLQ</sequence>
<dbReference type="AlphaFoldDB" id="A0AAF3EHW6"/>
<name>A0AAF3EHW6_9BILA</name>
<protein>
    <submittedName>
        <fullName evidence="2">Uncharacterized protein</fullName>
    </submittedName>
</protein>
<dbReference type="Proteomes" id="UP000887575">
    <property type="component" value="Unassembled WGS sequence"/>
</dbReference>
<accession>A0AAF3EHW6</accession>
<proteinExistence type="predicted"/>
<dbReference type="WBParaSite" id="MBELARI_LOCUS13594.1">
    <property type="protein sequence ID" value="MBELARI_LOCUS13594.1"/>
    <property type="gene ID" value="MBELARI_LOCUS13594"/>
</dbReference>
<organism evidence="1 2">
    <name type="scientific">Mesorhabditis belari</name>
    <dbReference type="NCBI Taxonomy" id="2138241"/>
    <lineage>
        <taxon>Eukaryota</taxon>
        <taxon>Metazoa</taxon>
        <taxon>Ecdysozoa</taxon>
        <taxon>Nematoda</taxon>
        <taxon>Chromadorea</taxon>
        <taxon>Rhabditida</taxon>
        <taxon>Rhabditina</taxon>
        <taxon>Rhabditomorpha</taxon>
        <taxon>Rhabditoidea</taxon>
        <taxon>Rhabditidae</taxon>
        <taxon>Mesorhabditinae</taxon>
        <taxon>Mesorhabditis</taxon>
    </lineage>
</organism>